<keyword evidence="2" id="KW-0479">Metal-binding</keyword>
<comment type="caution">
    <text evidence="9">The sequence shown here is derived from an EMBL/GenBank/DDBJ whole genome shotgun (WGS) entry which is preliminary data.</text>
</comment>
<evidence type="ECO:0000313" key="10">
    <source>
        <dbReference type="Proteomes" id="UP000484015"/>
    </source>
</evidence>
<dbReference type="GO" id="GO:0044781">
    <property type="term" value="P:bacterial-type flagellum organization"/>
    <property type="evidence" value="ECO:0007669"/>
    <property type="project" value="UniProtKB-KW"/>
</dbReference>
<gene>
    <name evidence="9" type="ORF">GM668_11705</name>
</gene>
<keyword evidence="6" id="KW-0238">DNA-binding</keyword>
<evidence type="ECO:0000256" key="4">
    <source>
        <dbReference type="ARBA" id="ARBA00022833"/>
    </source>
</evidence>
<keyword evidence="1" id="KW-0963">Cytoplasm</keyword>
<name>A0A6L6PYX4_9BURK</name>
<evidence type="ECO:0008006" key="11">
    <source>
        <dbReference type="Google" id="ProtNLM"/>
    </source>
</evidence>
<keyword evidence="7" id="KW-0010">Activator</keyword>
<evidence type="ECO:0000256" key="3">
    <source>
        <dbReference type="ARBA" id="ARBA00022795"/>
    </source>
</evidence>
<evidence type="ECO:0000256" key="7">
    <source>
        <dbReference type="ARBA" id="ARBA00023159"/>
    </source>
</evidence>
<sequence>MAASDADSYIRALQMARECIALGARLGTVVHVTGLRASLLKAHFFRNSASVNGRRPESSEWLHCGNILTRAEASEFANIFTSLREQQRCTPAEALVLAYRMYADSSSGRPTLSFDRAFSLVCQLLGIWQCREPALAMHRCPLCRAQYLGAIGTPPPLTAGCVFCHLLHRYPLDPRVKSHFMGRHAQLADILTPNNAEAKKQS</sequence>
<keyword evidence="3" id="KW-1005">Bacterial flagellum biogenesis</keyword>
<dbReference type="GO" id="GO:0046872">
    <property type="term" value="F:metal ion binding"/>
    <property type="evidence" value="ECO:0007669"/>
    <property type="project" value="UniProtKB-KW"/>
</dbReference>
<reference evidence="9 10" key="1">
    <citation type="submission" date="2019-11" db="EMBL/GenBank/DDBJ databases">
        <title>Type strains purchased from KCTC, JCM and DSMZ.</title>
        <authorList>
            <person name="Lu H."/>
        </authorList>
    </citation>
    <scope>NUCLEOTIDE SEQUENCE [LARGE SCALE GENOMIC DNA]</scope>
    <source>
        <strain evidence="9 10">KCTC 42409</strain>
    </source>
</reference>
<dbReference type="SUPFAM" id="SSF160930">
    <property type="entry name" value="FlhC-like"/>
    <property type="match status" value="1"/>
</dbReference>
<dbReference type="AlphaFoldDB" id="A0A6L6PYX4"/>
<evidence type="ECO:0000313" key="9">
    <source>
        <dbReference type="EMBL" id="MTW02747.1"/>
    </source>
</evidence>
<organism evidence="9 10">
    <name type="scientific">Pseudoduganella ginsengisoli</name>
    <dbReference type="NCBI Taxonomy" id="1462440"/>
    <lineage>
        <taxon>Bacteria</taxon>
        <taxon>Pseudomonadati</taxon>
        <taxon>Pseudomonadota</taxon>
        <taxon>Betaproteobacteria</taxon>
        <taxon>Burkholderiales</taxon>
        <taxon>Oxalobacteraceae</taxon>
        <taxon>Telluria group</taxon>
        <taxon>Pseudoduganella</taxon>
    </lineage>
</organism>
<accession>A0A6L6PYX4</accession>
<keyword evidence="5" id="KW-0805">Transcription regulation</keyword>
<keyword evidence="8" id="KW-0804">Transcription</keyword>
<proteinExistence type="predicted"/>
<dbReference type="EMBL" id="WNLA01000006">
    <property type="protein sequence ID" value="MTW02747.1"/>
    <property type="molecule type" value="Genomic_DNA"/>
</dbReference>
<evidence type="ECO:0000256" key="8">
    <source>
        <dbReference type="ARBA" id="ARBA00023163"/>
    </source>
</evidence>
<dbReference type="OrthoDB" id="8525736at2"/>
<keyword evidence="10" id="KW-1185">Reference proteome</keyword>
<evidence type="ECO:0000256" key="5">
    <source>
        <dbReference type="ARBA" id="ARBA00023015"/>
    </source>
</evidence>
<dbReference type="GO" id="GO:0045893">
    <property type="term" value="P:positive regulation of DNA-templated transcription"/>
    <property type="evidence" value="ECO:0007669"/>
    <property type="project" value="InterPro"/>
</dbReference>
<dbReference type="InterPro" id="IPR007944">
    <property type="entry name" value="FlhC"/>
</dbReference>
<protein>
    <recommendedName>
        <fullName evidence="11">Flagellar transcriptional regulator FlhC</fullName>
    </recommendedName>
</protein>
<dbReference type="Proteomes" id="UP000484015">
    <property type="component" value="Unassembled WGS sequence"/>
</dbReference>
<evidence type="ECO:0000256" key="1">
    <source>
        <dbReference type="ARBA" id="ARBA00022490"/>
    </source>
</evidence>
<dbReference type="GO" id="GO:0003677">
    <property type="term" value="F:DNA binding"/>
    <property type="evidence" value="ECO:0007669"/>
    <property type="project" value="UniProtKB-KW"/>
</dbReference>
<dbReference type="GO" id="GO:1902208">
    <property type="term" value="P:regulation of bacterial-type flagellum assembly"/>
    <property type="evidence" value="ECO:0007669"/>
    <property type="project" value="InterPro"/>
</dbReference>
<keyword evidence="4" id="KW-0862">Zinc</keyword>
<dbReference type="RefSeq" id="WP_155439141.1">
    <property type="nucleotide sequence ID" value="NZ_WNLA01000006.1"/>
</dbReference>
<evidence type="ECO:0000256" key="6">
    <source>
        <dbReference type="ARBA" id="ARBA00023125"/>
    </source>
</evidence>
<dbReference type="Pfam" id="PF05280">
    <property type="entry name" value="FlhC"/>
    <property type="match status" value="1"/>
</dbReference>
<evidence type="ECO:0000256" key="2">
    <source>
        <dbReference type="ARBA" id="ARBA00022723"/>
    </source>
</evidence>